<name>A0A064C8S6_9MYCO</name>
<dbReference type="OrthoDB" id="4736094at2"/>
<dbReference type="Proteomes" id="UP000022835">
    <property type="component" value="Unassembled WGS sequence"/>
</dbReference>
<reference evidence="1" key="1">
    <citation type="submission" date="2014-05" db="EMBL/GenBank/DDBJ databases">
        <title>Genome sequence of Mycobacterium aromaticivorans strain JS19b1T (= DSM 45407T).</title>
        <authorList>
            <person name="Kwak Y."/>
            <person name="Park G.-S."/>
            <person name="Li Q.X."/>
            <person name="Lee S.-E."/>
            <person name="Shin J.-H."/>
        </authorList>
    </citation>
    <scope>NUCLEOTIDE SEQUENCE [LARGE SCALE GENOMIC DNA]</scope>
    <source>
        <strain evidence="1">JS19b1</strain>
    </source>
</reference>
<comment type="caution">
    <text evidence="1">The sequence shown here is derived from an EMBL/GenBank/DDBJ whole genome shotgun (WGS) entry which is preliminary data.</text>
</comment>
<protein>
    <submittedName>
        <fullName evidence="1">Uncharacterized protein</fullName>
    </submittedName>
</protein>
<evidence type="ECO:0000313" key="2">
    <source>
        <dbReference type="Proteomes" id="UP000022835"/>
    </source>
</evidence>
<proteinExistence type="predicted"/>
<dbReference type="RefSeq" id="WP_036348240.1">
    <property type="nucleotide sequence ID" value="NZ_JALN02000002.1"/>
</dbReference>
<sequence length="80" mass="8537">MADASNVRHDTIVVPDTMSPAQVRSLAEQKAQAQVGDDDIVVFLHLHGSRPVGGEHGTEVEWRYSYQVIPPGGPTADTAG</sequence>
<organism evidence="1 2">
    <name type="scientific">Mycolicibacterium aromaticivorans JS19b1 = JCM 16368</name>
    <dbReference type="NCBI Taxonomy" id="1440774"/>
    <lineage>
        <taxon>Bacteria</taxon>
        <taxon>Bacillati</taxon>
        <taxon>Actinomycetota</taxon>
        <taxon>Actinomycetes</taxon>
        <taxon>Mycobacteriales</taxon>
        <taxon>Mycobacteriaceae</taxon>
        <taxon>Mycolicibacterium</taxon>
    </lineage>
</organism>
<keyword evidence="2" id="KW-1185">Reference proteome</keyword>
<dbReference type="EMBL" id="JALN02000002">
    <property type="protein sequence ID" value="KDE97044.1"/>
    <property type="molecule type" value="Genomic_DNA"/>
</dbReference>
<dbReference type="AlphaFoldDB" id="A0A064C8S6"/>
<accession>A0A064C8S6</accession>
<gene>
    <name evidence="1" type="ORF">Y900_027510</name>
</gene>
<evidence type="ECO:0000313" key="1">
    <source>
        <dbReference type="EMBL" id="KDE97044.1"/>
    </source>
</evidence>